<dbReference type="AlphaFoldDB" id="A0A8E2DYH8"/>
<evidence type="ECO:0000313" key="2">
    <source>
        <dbReference type="EMBL" id="OCK73918.1"/>
    </source>
</evidence>
<dbReference type="EMBL" id="KV745616">
    <property type="protein sequence ID" value="OCK73918.1"/>
    <property type="molecule type" value="Genomic_DNA"/>
</dbReference>
<sequence length="649" mass="73785">MAVNSTALLALAYFGDLSGRWTPVPTRINSPPCALGSRKLFVKGLKKDFKLPLQRSRSLRIRRGAQLARKLSRVLIYSVAREQNALFITYVSDVGWSLEVLTGESSPEFLHIVRVGHGGVGEEEGTLLDEAWIDIERVKSWMKFCDTTHAGVCHSIQDTWLQIDYPPKLLLIDVERMCLVHKPGSCQYLALSYVWGKIDNPFQTILQNFSDLCQTGAFDLPRYRSRLPETICDSIRLTKIIGQKYLWVDRFCIIQDDLTHKEAQLKSMASIYANAYFTIIASDGSDDSFGLCGIGEGSAPRSYHLSDFNFGPRCRMICRKPWGRQEKKYDTRGWTFQEKVLSRRQLIFGDNMVSWRCQESKWGENMIKPKPIATEEMFFDGTLLWQPNQPIKRRVDANGIPFRNFPSWSWAAWSGSIDARLWDDGHDYICVANGNSDSEDIPYLAIRPTTQWYKVHIASGDSVQIQNSYYDSEELGATEDVGSMRVTGNLLPQGWSFRHRVPIADQPLPPNNDIWSPTVRCRTRQLRLVIGRAILDKHFLVDCVSAQLTDRDGTVVGGIRLNSAKIENVPTGEICELISISKGEADWLANGYNVKKNFPESLLFHGNCPSFCHFDGCTADEAGKMYRFYNVLWIKWEDGIAYRHALGRN</sequence>
<gene>
    <name evidence="2" type="ORF">K432DRAFT_471869</name>
</gene>
<proteinExistence type="predicted"/>
<evidence type="ECO:0000259" key="1">
    <source>
        <dbReference type="Pfam" id="PF06985"/>
    </source>
</evidence>
<dbReference type="PANTHER" id="PTHR33112">
    <property type="entry name" value="DOMAIN PROTEIN, PUTATIVE-RELATED"/>
    <property type="match status" value="1"/>
</dbReference>
<dbReference type="Pfam" id="PF06985">
    <property type="entry name" value="HET"/>
    <property type="match status" value="1"/>
</dbReference>
<feature type="domain" description="Heterokaryon incompatibility" evidence="1">
    <location>
        <begin position="188"/>
        <end position="338"/>
    </location>
</feature>
<reference evidence="2 3" key="1">
    <citation type="journal article" date="2016" name="Nat. Commun.">
        <title>Ectomycorrhizal ecology is imprinted in the genome of the dominant symbiotic fungus Cenococcum geophilum.</title>
        <authorList>
            <consortium name="DOE Joint Genome Institute"/>
            <person name="Peter M."/>
            <person name="Kohler A."/>
            <person name="Ohm R.A."/>
            <person name="Kuo A."/>
            <person name="Krutzmann J."/>
            <person name="Morin E."/>
            <person name="Arend M."/>
            <person name="Barry K.W."/>
            <person name="Binder M."/>
            <person name="Choi C."/>
            <person name="Clum A."/>
            <person name="Copeland A."/>
            <person name="Grisel N."/>
            <person name="Haridas S."/>
            <person name="Kipfer T."/>
            <person name="LaButti K."/>
            <person name="Lindquist E."/>
            <person name="Lipzen A."/>
            <person name="Maire R."/>
            <person name="Meier B."/>
            <person name="Mihaltcheva S."/>
            <person name="Molinier V."/>
            <person name="Murat C."/>
            <person name="Poggeler S."/>
            <person name="Quandt C.A."/>
            <person name="Sperisen C."/>
            <person name="Tritt A."/>
            <person name="Tisserant E."/>
            <person name="Crous P.W."/>
            <person name="Henrissat B."/>
            <person name="Nehls U."/>
            <person name="Egli S."/>
            <person name="Spatafora J.W."/>
            <person name="Grigoriev I.V."/>
            <person name="Martin F.M."/>
        </authorList>
    </citation>
    <scope>NUCLEOTIDE SEQUENCE [LARGE SCALE GENOMIC DNA]</scope>
    <source>
        <strain evidence="2 3">CBS 459.81</strain>
    </source>
</reference>
<dbReference type="OrthoDB" id="5428863at2759"/>
<keyword evidence="3" id="KW-1185">Reference proteome</keyword>
<dbReference type="PANTHER" id="PTHR33112:SF16">
    <property type="entry name" value="HETEROKARYON INCOMPATIBILITY DOMAIN-CONTAINING PROTEIN"/>
    <property type="match status" value="1"/>
</dbReference>
<accession>A0A8E2DYH8</accession>
<organism evidence="2 3">
    <name type="scientific">Lepidopterella palustris CBS 459.81</name>
    <dbReference type="NCBI Taxonomy" id="1314670"/>
    <lineage>
        <taxon>Eukaryota</taxon>
        <taxon>Fungi</taxon>
        <taxon>Dikarya</taxon>
        <taxon>Ascomycota</taxon>
        <taxon>Pezizomycotina</taxon>
        <taxon>Dothideomycetes</taxon>
        <taxon>Pleosporomycetidae</taxon>
        <taxon>Mytilinidiales</taxon>
        <taxon>Argynnaceae</taxon>
        <taxon>Lepidopterella</taxon>
    </lineage>
</organism>
<evidence type="ECO:0000313" key="3">
    <source>
        <dbReference type="Proteomes" id="UP000250266"/>
    </source>
</evidence>
<dbReference type="Proteomes" id="UP000250266">
    <property type="component" value="Unassembled WGS sequence"/>
</dbReference>
<name>A0A8E2DYH8_9PEZI</name>
<dbReference type="InterPro" id="IPR010730">
    <property type="entry name" value="HET"/>
</dbReference>
<protein>
    <submittedName>
        <fullName evidence="2">HET-domain-containing protein</fullName>
    </submittedName>
</protein>